<sequence>MRKVFDVDGADFPDWYPSSSVVTAGPFAFTASMSGADFTNGGLVPAAATAPGLPYSSGHPVKLQVREAYRRLETALKAAGSSLEGGVSINQWQPTYHGEVERHPTLRDPYGLFWEDWRRVAHAYIQGRNEFLLSDRPASCLMPMDRLISPASDIEVQLVSLLEDAGITKRAYAHDVHSPLGGYSVGVEAGPWVFSAGFIATDFETGLHPNARVPQHIWYGNQVAAETEETLRQIRITMEAAGAAWSDVVKVVLYLTPEGIRNLPAVEEVWAQQWPDSPPARAIVPVSGIGGVKHGNVEIFVTVARPEHGGDREIIHTDRALTPLGHTVQAVRSGPLLFLSTQLGRDENGLSARAVALRDGLPQARRHIAEQVRRIHENVAAICEAAGTSIENTVKVDGFLTDFVDLPVFLQTWGDPFTNGRPASGFFEAPPRSHEIPACDISVDLIVAM</sequence>
<evidence type="ECO:0000313" key="2">
    <source>
        <dbReference type="Proteomes" id="UP001138997"/>
    </source>
</evidence>
<dbReference type="RefSeq" id="WP_231446049.1">
    <property type="nucleotide sequence ID" value="NZ_JAJOMB010000014.1"/>
</dbReference>
<comment type="caution">
    <text evidence="1">The sequence shown here is derived from an EMBL/GenBank/DDBJ whole genome shotgun (WGS) entry which is preliminary data.</text>
</comment>
<dbReference type="CDD" id="cd00448">
    <property type="entry name" value="YjgF_YER057c_UK114_family"/>
    <property type="match status" value="3"/>
</dbReference>
<dbReference type="PANTHER" id="PTHR11803">
    <property type="entry name" value="2-IMINOBUTANOATE/2-IMINOPROPANOATE DEAMINASE RIDA"/>
    <property type="match status" value="1"/>
</dbReference>
<dbReference type="Gene3D" id="3.30.1330.40">
    <property type="entry name" value="RutC-like"/>
    <property type="match status" value="3"/>
</dbReference>
<dbReference type="AlphaFoldDB" id="A0A9X1NH57"/>
<evidence type="ECO:0000313" key="1">
    <source>
        <dbReference type="EMBL" id="MCD5313955.1"/>
    </source>
</evidence>
<keyword evidence="2" id="KW-1185">Reference proteome</keyword>
<name>A0A9X1NH57_9ACTN</name>
<dbReference type="PANTHER" id="PTHR11803:SF39">
    <property type="entry name" value="2-IMINOBUTANOATE_2-IMINOPROPANOATE DEAMINASE"/>
    <property type="match status" value="1"/>
</dbReference>
<dbReference type="Pfam" id="PF01042">
    <property type="entry name" value="Ribonuc_L-PSP"/>
    <property type="match status" value="2"/>
</dbReference>
<accession>A0A9X1NH57</accession>
<proteinExistence type="predicted"/>
<dbReference type="GO" id="GO:0005829">
    <property type="term" value="C:cytosol"/>
    <property type="evidence" value="ECO:0007669"/>
    <property type="project" value="TreeGrafter"/>
</dbReference>
<dbReference type="Proteomes" id="UP001138997">
    <property type="component" value="Unassembled WGS sequence"/>
</dbReference>
<dbReference type="EMBL" id="JAJOMB010000014">
    <property type="protein sequence ID" value="MCD5313955.1"/>
    <property type="molecule type" value="Genomic_DNA"/>
</dbReference>
<dbReference type="SUPFAM" id="SSF55298">
    <property type="entry name" value="YjgF-like"/>
    <property type="match status" value="3"/>
</dbReference>
<organism evidence="1 2">
    <name type="scientific">Kineosporia babensis</name>
    <dbReference type="NCBI Taxonomy" id="499548"/>
    <lineage>
        <taxon>Bacteria</taxon>
        <taxon>Bacillati</taxon>
        <taxon>Actinomycetota</taxon>
        <taxon>Actinomycetes</taxon>
        <taxon>Kineosporiales</taxon>
        <taxon>Kineosporiaceae</taxon>
        <taxon>Kineosporia</taxon>
    </lineage>
</organism>
<gene>
    <name evidence="1" type="ORF">LR394_23900</name>
</gene>
<dbReference type="InterPro" id="IPR035959">
    <property type="entry name" value="RutC-like_sf"/>
</dbReference>
<evidence type="ECO:0008006" key="3">
    <source>
        <dbReference type="Google" id="ProtNLM"/>
    </source>
</evidence>
<reference evidence="1" key="1">
    <citation type="submission" date="2021-11" db="EMBL/GenBank/DDBJ databases">
        <title>Streptomyces corallinus and Kineosporia corallina sp. nov., two new coral-derived marine actinobacteria.</title>
        <authorList>
            <person name="Buangrab K."/>
            <person name="Sutthacheep M."/>
            <person name="Yeemin T."/>
            <person name="Harunari E."/>
            <person name="Igarashi Y."/>
            <person name="Sripreechasak P."/>
            <person name="Kanchanasin P."/>
            <person name="Tanasupawat S."/>
            <person name="Phongsopitanun W."/>
        </authorList>
    </citation>
    <scope>NUCLEOTIDE SEQUENCE</scope>
    <source>
        <strain evidence="1">JCM 31032</strain>
    </source>
</reference>
<protein>
    <recommendedName>
        <fullName evidence="3">RidA family protein</fullName>
    </recommendedName>
</protein>
<dbReference type="InterPro" id="IPR006175">
    <property type="entry name" value="YjgF/YER057c/UK114"/>
</dbReference>
<dbReference type="GO" id="GO:0019239">
    <property type="term" value="F:deaminase activity"/>
    <property type="evidence" value="ECO:0007669"/>
    <property type="project" value="TreeGrafter"/>
</dbReference>